<comment type="caution">
    <text evidence="6">The sequence shown here is derived from an EMBL/GenBank/DDBJ whole genome shotgun (WGS) entry which is preliminary data.</text>
</comment>
<protein>
    <recommendedName>
        <fullName evidence="5">Solute-binding protein family 5 domain-containing protein</fullName>
    </recommendedName>
</protein>
<dbReference type="GO" id="GO:0015833">
    <property type="term" value="P:peptide transport"/>
    <property type="evidence" value="ECO:0007669"/>
    <property type="project" value="TreeGrafter"/>
</dbReference>
<dbReference type="PANTHER" id="PTHR30290">
    <property type="entry name" value="PERIPLASMIC BINDING COMPONENT OF ABC TRANSPORTER"/>
    <property type="match status" value="1"/>
</dbReference>
<evidence type="ECO:0000259" key="5">
    <source>
        <dbReference type="Pfam" id="PF00496"/>
    </source>
</evidence>
<dbReference type="InterPro" id="IPR039424">
    <property type="entry name" value="SBP_5"/>
</dbReference>
<evidence type="ECO:0000313" key="6">
    <source>
        <dbReference type="EMBL" id="HIU26927.1"/>
    </source>
</evidence>
<sequence>MKKKLLALTLIFVMVMALAACGKSDSGGGTSTGGVSADSDITILDYADLSSLYPLDMGTQSDAQPMFLLYDSLLRLSPDQEYIWMLAESCEASDDGLEYTFKLRDGISFSDGTPWNAEAAKANLDVMADQSLGYNSQYLFSCIDSTEIVDEYTIKVTLKEVYAPFLNALATESACMVSPKSLEAGRDVLASQPVGTGQYVLEERKAGEYTKLSLNRDWWGYDAEICGGEPLVAEDCGFNSITIRPITEEATRVAMLQNGEADIINQFSHVNQSVVEGSGNHILKKTGSQIAYMYFNCQKDIFQDVRVRQAIAMAIDLDALNEVVYGNNYAKPNSFMTEVMKYYKSFEPIKYDPEAAKELLAEAGYGDGLTLIAWEENDTTDVQRGEFIQQQLAEIGIDLKIYPQEGGFLTDNVNAYSGDPADTEWDVYIRGYAADTADADEMVGRFSTGAFPPAGSNYSFYSNEEFDKLIEEGASTLNEDVRGEVYAKAQEILWDEMPAIPTLSACYIAGYNDHIEGLDFGTAGSFFLMNAKYVE</sequence>
<dbReference type="Pfam" id="PF00496">
    <property type="entry name" value="SBP_bac_5"/>
    <property type="match status" value="1"/>
</dbReference>
<dbReference type="GO" id="GO:0043190">
    <property type="term" value="C:ATP-binding cassette (ABC) transporter complex"/>
    <property type="evidence" value="ECO:0007669"/>
    <property type="project" value="InterPro"/>
</dbReference>
<accession>A0A9D1I2U2</accession>
<dbReference type="PROSITE" id="PS01040">
    <property type="entry name" value="SBP_BACTERIAL_5"/>
    <property type="match status" value="1"/>
</dbReference>
<dbReference type="InterPro" id="IPR023765">
    <property type="entry name" value="SBP_5_CS"/>
</dbReference>
<dbReference type="GO" id="GO:1904680">
    <property type="term" value="F:peptide transmembrane transporter activity"/>
    <property type="evidence" value="ECO:0007669"/>
    <property type="project" value="TreeGrafter"/>
</dbReference>
<keyword evidence="3 4" id="KW-0732">Signal</keyword>
<dbReference type="SUPFAM" id="SSF53850">
    <property type="entry name" value="Periplasmic binding protein-like II"/>
    <property type="match status" value="1"/>
</dbReference>
<dbReference type="Gene3D" id="3.40.190.10">
    <property type="entry name" value="Periplasmic binding protein-like II"/>
    <property type="match status" value="1"/>
</dbReference>
<evidence type="ECO:0000256" key="1">
    <source>
        <dbReference type="ARBA" id="ARBA00004193"/>
    </source>
</evidence>
<dbReference type="EMBL" id="DVMO01000013">
    <property type="protein sequence ID" value="HIU26927.1"/>
    <property type="molecule type" value="Genomic_DNA"/>
</dbReference>
<feature type="signal peptide" evidence="4">
    <location>
        <begin position="1"/>
        <end position="19"/>
    </location>
</feature>
<feature type="domain" description="Solute-binding protein family 5" evidence="5">
    <location>
        <begin position="85"/>
        <end position="449"/>
    </location>
</feature>
<evidence type="ECO:0000313" key="7">
    <source>
        <dbReference type="Proteomes" id="UP000824091"/>
    </source>
</evidence>
<reference evidence="6" key="2">
    <citation type="journal article" date="2021" name="PeerJ">
        <title>Extensive microbial diversity within the chicken gut microbiome revealed by metagenomics and culture.</title>
        <authorList>
            <person name="Gilroy R."/>
            <person name="Ravi A."/>
            <person name="Getino M."/>
            <person name="Pursley I."/>
            <person name="Horton D.L."/>
            <person name="Alikhan N.F."/>
            <person name="Baker D."/>
            <person name="Gharbi K."/>
            <person name="Hall N."/>
            <person name="Watson M."/>
            <person name="Adriaenssens E.M."/>
            <person name="Foster-Nyarko E."/>
            <person name="Jarju S."/>
            <person name="Secka A."/>
            <person name="Antonio M."/>
            <person name="Oren A."/>
            <person name="Chaudhuri R.R."/>
            <person name="La Ragione R."/>
            <person name="Hildebrand F."/>
            <person name="Pallen M.J."/>
        </authorList>
    </citation>
    <scope>NUCLEOTIDE SEQUENCE</scope>
    <source>
        <strain evidence="6">11300</strain>
    </source>
</reference>
<comment type="similarity">
    <text evidence="2">Belongs to the bacterial solute-binding protein 5 family.</text>
</comment>
<dbReference type="Proteomes" id="UP000824091">
    <property type="component" value="Unassembled WGS sequence"/>
</dbReference>
<evidence type="ECO:0000256" key="4">
    <source>
        <dbReference type="SAM" id="SignalP"/>
    </source>
</evidence>
<dbReference type="GO" id="GO:0042597">
    <property type="term" value="C:periplasmic space"/>
    <property type="evidence" value="ECO:0007669"/>
    <property type="project" value="UniProtKB-ARBA"/>
</dbReference>
<dbReference type="PROSITE" id="PS51257">
    <property type="entry name" value="PROKAR_LIPOPROTEIN"/>
    <property type="match status" value="1"/>
</dbReference>
<evidence type="ECO:0000256" key="3">
    <source>
        <dbReference type="ARBA" id="ARBA00022729"/>
    </source>
</evidence>
<gene>
    <name evidence="6" type="ORF">IAD16_00920</name>
</gene>
<dbReference type="PIRSF" id="PIRSF002741">
    <property type="entry name" value="MppA"/>
    <property type="match status" value="1"/>
</dbReference>
<feature type="chain" id="PRO_5038646621" description="Solute-binding protein family 5 domain-containing protein" evidence="4">
    <location>
        <begin position="20"/>
        <end position="535"/>
    </location>
</feature>
<dbReference type="InterPro" id="IPR030678">
    <property type="entry name" value="Peptide/Ni-bd"/>
</dbReference>
<dbReference type="InterPro" id="IPR000914">
    <property type="entry name" value="SBP_5_dom"/>
</dbReference>
<dbReference type="Gene3D" id="3.10.105.10">
    <property type="entry name" value="Dipeptide-binding Protein, Domain 3"/>
    <property type="match status" value="1"/>
</dbReference>
<comment type="subcellular location">
    <subcellularLocation>
        <location evidence="1">Cell membrane</location>
        <topology evidence="1">Lipid-anchor</topology>
    </subcellularLocation>
</comment>
<dbReference type="AlphaFoldDB" id="A0A9D1I2U2"/>
<dbReference type="Gene3D" id="3.90.76.10">
    <property type="entry name" value="Dipeptide-binding Protein, Domain 1"/>
    <property type="match status" value="1"/>
</dbReference>
<name>A0A9D1I2U2_9FIRM</name>
<proteinExistence type="inferred from homology"/>
<organism evidence="6 7">
    <name type="scientific">Candidatus Fimisoma avicola</name>
    <dbReference type="NCBI Taxonomy" id="2840826"/>
    <lineage>
        <taxon>Bacteria</taxon>
        <taxon>Bacillati</taxon>
        <taxon>Bacillota</taxon>
        <taxon>Clostridia</taxon>
        <taxon>Eubacteriales</taxon>
        <taxon>Candidatus Fimisoma</taxon>
    </lineage>
</organism>
<evidence type="ECO:0000256" key="2">
    <source>
        <dbReference type="ARBA" id="ARBA00005695"/>
    </source>
</evidence>
<reference evidence="6" key="1">
    <citation type="submission" date="2020-10" db="EMBL/GenBank/DDBJ databases">
        <authorList>
            <person name="Gilroy R."/>
        </authorList>
    </citation>
    <scope>NUCLEOTIDE SEQUENCE</scope>
    <source>
        <strain evidence="6">11300</strain>
    </source>
</reference>